<name>A0ABP6X6J9_9FLAO</name>
<evidence type="ECO:0000259" key="6">
    <source>
        <dbReference type="Pfam" id="PF00728"/>
    </source>
</evidence>
<dbReference type="Pfam" id="PF00728">
    <property type="entry name" value="Glyco_hydro_20"/>
    <property type="match status" value="1"/>
</dbReference>
<dbReference type="PANTHER" id="PTHR22600">
    <property type="entry name" value="BETA-HEXOSAMINIDASE"/>
    <property type="match status" value="1"/>
</dbReference>
<evidence type="ECO:0000256" key="2">
    <source>
        <dbReference type="ARBA" id="ARBA00006285"/>
    </source>
</evidence>
<evidence type="ECO:0000256" key="5">
    <source>
        <dbReference type="ARBA" id="ARBA00023295"/>
    </source>
</evidence>
<dbReference type="EMBL" id="BAABCY010000033">
    <property type="protein sequence ID" value="GAA3562352.1"/>
    <property type="molecule type" value="Genomic_DNA"/>
</dbReference>
<evidence type="ECO:0000313" key="8">
    <source>
        <dbReference type="EMBL" id="GAA3562352.1"/>
    </source>
</evidence>
<proteinExistence type="inferred from homology"/>
<dbReference type="RefSeq" id="WP_345004888.1">
    <property type="nucleotide sequence ID" value="NZ_BAABCY010000033.1"/>
</dbReference>
<dbReference type="EC" id="3.2.1.52" evidence="3"/>
<dbReference type="SUPFAM" id="SSF55545">
    <property type="entry name" value="beta-N-acetylhexosaminidase-like domain"/>
    <property type="match status" value="1"/>
</dbReference>
<dbReference type="InterPro" id="IPR015883">
    <property type="entry name" value="Glyco_hydro_20_cat"/>
</dbReference>
<evidence type="ECO:0000259" key="7">
    <source>
        <dbReference type="Pfam" id="PF02838"/>
    </source>
</evidence>
<accession>A0ABP6X6J9</accession>
<comment type="similarity">
    <text evidence="2">Belongs to the glycosyl hydrolase 20 family.</text>
</comment>
<feature type="domain" description="Glycoside hydrolase family 20 catalytic" evidence="6">
    <location>
        <begin position="146"/>
        <end position="478"/>
    </location>
</feature>
<dbReference type="CDD" id="cd06563">
    <property type="entry name" value="GH20_chitobiase-like"/>
    <property type="match status" value="1"/>
</dbReference>
<organism evidence="8 9">
    <name type="scientific">Snuella lapsa</name>
    <dbReference type="NCBI Taxonomy" id="870481"/>
    <lineage>
        <taxon>Bacteria</taxon>
        <taxon>Pseudomonadati</taxon>
        <taxon>Bacteroidota</taxon>
        <taxon>Flavobacteriia</taxon>
        <taxon>Flavobacteriales</taxon>
        <taxon>Flavobacteriaceae</taxon>
        <taxon>Snuella</taxon>
    </lineage>
</organism>
<evidence type="ECO:0000256" key="1">
    <source>
        <dbReference type="ARBA" id="ARBA00001231"/>
    </source>
</evidence>
<dbReference type="Proteomes" id="UP001500954">
    <property type="component" value="Unassembled WGS sequence"/>
</dbReference>
<keyword evidence="5" id="KW-0326">Glycosidase</keyword>
<dbReference type="PANTHER" id="PTHR22600:SF57">
    <property type="entry name" value="BETA-N-ACETYLHEXOSAMINIDASE"/>
    <property type="match status" value="1"/>
</dbReference>
<dbReference type="InterPro" id="IPR029018">
    <property type="entry name" value="Hex-like_dom2"/>
</dbReference>
<reference evidence="9" key="1">
    <citation type="journal article" date="2019" name="Int. J. Syst. Evol. Microbiol.">
        <title>The Global Catalogue of Microorganisms (GCM) 10K type strain sequencing project: providing services to taxonomists for standard genome sequencing and annotation.</title>
        <authorList>
            <consortium name="The Broad Institute Genomics Platform"/>
            <consortium name="The Broad Institute Genome Sequencing Center for Infectious Disease"/>
            <person name="Wu L."/>
            <person name="Ma J."/>
        </authorList>
    </citation>
    <scope>NUCLEOTIDE SEQUENCE [LARGE SCALE GENOMIC DNA]</scope>
    <source>
        <strain evidence="9">JCM 17111</strain>
    </source>
</reference>
<dbReference type="SUPFAM" id="SSF51445">
    <property type="entry name" value="(Trans)glycosidases"/>
    <property type="match status" value="1"/>
</dbReference>
<dbReference type="Gene3D" id="3.20.20.80">
    <property type="entry name" value="Glycosidases"/>
    <property type="match status" value="1"/>
</dbReference>
<dbReference type="InterPro" id="IPR015882">
    <property type="entry name" value="HEX_bac_N"/>
</dbReference>
<evidence type="ECO:0000313" key="9">
    <source>
        <dbReference type="Proteomes" id="UP001500954"/>
    </source>
</evidence>
<dbReference type="InterPro" id="IPR017853">
    <property type="entry name" value="GH"/>
</dbReference>
<protein>
    <recommendedName>
        <fullName evidence="3">beta-N-acetylhexosaminidase</fullName>
        <ecNumber evidence="3">3.2.1.52</ecNumber>
    </recommendedName>
</protein>
<keyword evidence="9" id="KW-1185">Reference proteome</keyword>
<comment type="caution">
    <text evidence="8">The sequence shown here is derived from an EMBL/GenBank/DDBJ whole genome shotgun (WGS) entry which is preliminary data.</text>
</comment>
<keyword evidence="4" id="KW-0378">Hydrolase</keyword>
<comment type="catalytic activity">
    <reaction evidence="1">
        <text>Hydrolysis of terminal non-reducing N-acetyl-D-hexosamine residues in N-acetyl-beta-D-hexosaminides.</text>
        <dbReference type="EC" id="3.2.1.52"/>
    </reaction>
</comment>
<gene>
    <name evidence="8" type="ORF">GCM10022395_11240</name>
</gene>
<feature type="domain" description="Beta-hexosaminidase bacterial type N-terminal" evidence="7">
    <location>
        <begin position="26"/>
        <end position="143"/>
    </location>
</feature>
<dbReference type="PRINTS" id="PR00738">
    <property type="entry name" value="GLHYDRLASE20"/>
</dbReference>
<dbReference type="InterPro" id="IPR025705">
    <property type="entry name" value="Beta_hexosaminidase_sua/sub"/>
</dbReference>
<sequence>MNRSIFLIILAIVLNSCKPEEQPAWALVPYPNAIETVKGVFSFERGIAISLSDASLQGLSEFYGKRLSDLGVIVDAKADRVIDLQLLDSKSLKGEAYVLEINKKRIVISAASSKGIFYGFMSLWQQLSLSGEKVISCARITDAPRFDYRGFMLDESRHFFGKEKVKQYIDLMASFKLNTFHWHLTDAPGWRIEIKAFPKLTTVGGQGSHTNPDAPAAYYTQEDIKEVVAYAAERFVTIIPEIDMPGHATAANKAYPEFSGGGSEKHPDFTFDPGNEATYGYLTTILREVADLFPSNYIHLGGDEVHFGNEQWHHNAGIKALMKRESLEDLVAVEHYFMRRMTDSLKAIGKHLAGWDEIVASGVDRQTSMIYWWRHDKTDKLETALKAGYKTVLCPRRPLYFDFVQHDSLKNGRRWEGFNPLRDVYQYPDSTHRFAETDLKLIAGLQANLWTERLATDDWIDFMTFPRLIAMSEAAWTDEAQKDWSRFDATLPKLFAFLDSMGIYYFNELDSEHKKEPAI</sequence>
<dbReference type="Pfam" id="PF02838">
    <property type="entry name" value="Glyco_hydro_20b"/>
    <property type="match status" value="1"/>
</dbReference>
<evidence type="ECO:0000256" key="3">
    <source>
        <dbReference type="ARBA" id="ARBA00012663"/>
    </source>
</evidence>
<evidence type="ECO:0000256" key="4">
    <source>
        <dbReference type="ARBA" id="ARBA00022801"/>
    </source>
</evidence>
<dbReference type="Gene3D" id="3.30.379.10">
    <property type="entry name" value="Chitobiase/beta-hexosaminidase domain 2-like"/>
    <property type="match status" value="1"/>
</dbReference>